<keyword evidence="2 4" id="KW-0863">Zinc-finger</keyword>
<feature type="region of interest" description="Disordered" evidence="5">
    <location>
        <begin position="1"/>
        <end position="64"/>
    </location>
</feature>
<evidence type="ECO:0000256" key="2">
    <source>
        <dbReference type="ARBA" id="ARBA00022771"/>
    </source>
</evidence>
<dbReference type="InterPro" id="IPR013083">
    <property type="entry name" value="Znf_RING/FYVE/PHD"/>
</dbReference>
<proteinExistence type="predicted"/>
<feature type="region of interest" description="Disordered" evidence="5">
    <location>
        <begin position="174"/>
        <end position="211"/>
    </location>
</feature>
<dbReference type="Gene3D" id="3.30.40.10">
    <property type="entry name" value="Zinc/RING finger domain, C3HC4 (zinc finger)"/>
    <property type="match status" value="1"/>
</dbReference>
<evidence type="ECO:0000256" key="1">
    <source>
        <dbReference type="ARBA" id="ARBA00022723"/>
    </source>
</evidence>
<dbReference type="AlphaFoldDB" id="A0A914GVU2"/>
<accession>A0A914GVU2</accession>
<feature type="region of interest" description="Disordered" evidence="5">
    <location>
        <begin position="116"/>
        <end position="139"/>
    </location>
</feature>
<dbReference type="PANTHER" id="PTHR45969">
    <property type="entry name" value="RING ZINC FINGER PROTEIN-RELATED"/>
    <property type="match status" value="1"/>
</dbReference>
<evidence type="ECO:0000256" key="4">
    <source>
        <dbReference type="PROSITE-ProRule" id="PRU00175"/>
    </source>
</evidence>
<feature type="compositionally biased region" description="Polar residues" evidence="5">
    <location>
        <begin position="31"/>
        <end position="47"/>
    </location>
</feature>
<reference evidence="8" key="1">
    <citation type="submission" date="2022-11" db="UniProtKB">
        <authorList>
            <consortium name="WormBaseParasite"/>
        </authorList>
    </citation>
    <scope>IDENTIFICATION</scope>
</reference>
<dbReference type="PANTHER" id="PTHR45969:SF69">
    <property type="entry name" value="FINGER DOMAIN PROTEIN, PUTATIVE (AFU_ORTHOLOGUE AFUA_3G12190)-RELATED"/>
    <property type="match status" value="1"/>
</dbReference>
<keyword evidence="7" id="KW-1185">Reference proteome</keyword>
<evidence type="ECO:0000256" key="5">
    <source>
        <dbReference type="SAM" id="MobiDB-lite"/>
    </source>
</evidence>
<dbReference type="Proteomes" id="UP000887572">
    <property type="component" value="Unplaced"/>
</dbReference>
<evidence type="ECO:0000313" key="7">
    <source>
        <dbReference type="Proteomes" id="UP000887572"/>
    </source>
</evidence>
<evidence type="ECO:0000256" key="3">
    <source>
        <dbReference type="ARBA" id="ARBA00022833"/>
    </source>
</evidence>
<dbReference type="GO" id="GO:0061630">
    <property type="term" value="F:ubiquitin protein ligase activity"/>
    <property type="evidence" value="ECO:0007669"/>
    <property type="project" value="TreeGrafter"/>
</dbReference>
<dbReference type="SMART" id="SM00184">
    <property type="entry name" value="RING"/>
    <property type="match status" value="1"/>
</dbReference>
<organism evidence="7 8">
    <name type="scientific">Globodera rostochiensis</name>
    <name type="common">Golden nematode worm</name>
    <name type="synonym">Heterodera rostochiensis</name>
    <dbReference type="NCBI Taxonomy" id="31243"/>
    <lineage>
        <taxon>Eukaryota</taxon>
        <taxon>Metazoa</taxon>
        <taxon>Ecdysozoa</taxon>
        <taxon>Nematoda</taxon>
        <taxon>Chromadorea</taxon>
        <taxon>Rhabditida</taxon>
        <taxon>Tylenchina</taxon>
        <taxon>Tylenchomorpha</taxon>
        <taxon>Tylenchoidea</taxon>
        <taxon>Heteroderidae</taxon>
        <taxon>Heteroderinae</taxon>
        <taxon>Globodera</taxon>
    </lineage>
</organism>
<feature type="compositionally biased region" description="Low complexity" evidence="5">
    <location>
        <begin position="17"/>
        <end position="30"/>
    </location>
</feature>
<dbReference type="GO" id="GO:0016567">
    <property type="term" value="P:protein ubiquitination"/>
    <property type="evidence" value="ECO:0007669"/>
    <property type="project" value="TreeGrafter"/>
</dbReference>
<dbReference type="WBParaSite" id="Gr19_v10_g10870.t1">
    <property type="protein sequence ID" value="Gr19_v10_g10870.t1"/>
    <property type="gene ID" value="Gr19_v10_g10870"/>
</dbReference>
<dbReference type="GO" id="GO:0008270">
    <property type="term" value="F:zinc ion binding"/>
    <property type="evidence" value="ECO:0007669"/>
    <property type="project" value="UniProtKB-KW"/>
</dbReference>
<keyword evidence="3" id="KW-0862">Zinc</keyword>
<keyword evidence="1" id="KW-0479">Metal-binding</keyword>
<dbReference type="InterPro" id="IPR001841">
    <property type="entry name" value="Znf_RING"/>
</dbReference>
<name>A0A914GVU2_GLORO</name>
<protein>
    <submittedName>
        <fullName evidence="8">RING-type domain-containing protein</fullName>
    </submittedName>
</protein>
<dbReference type="Pfam" id="PF13639">
    <property type="entry name" value="zf-RING_2"/>
    <property type="match status" value="1"/>
</dbReference>
<sequence length="325" mass="36434">MFGCLDAGPLWGKKRSSSSSSTKKSSSLSSNDQAGSNRSAKPSANANSRDEQQRKTKTNQSMKGQQCTICLGHLPIGASKKKLKLPNCTHEFHRGCINTWLENHNTCPVCREPATKELPPGRTAPNNENEQQTTQHQHTITGETQTFPQLPWQNAPSSENGGWESYQHLLNDQRNNEHGQSYNGGPQHYWDQAQNQMPSNEQHHQEYGQQNQGRFNDNYNAADLALDTVGLITNRIGRVLTAAGNSVNNYLYGTQDSEQMYTSQSVYDNPLYHDHHHMGTSYDNPFYDAGPSLTTGPYGQPAHGQGMHMRDPYGHMDTGIYYDFW</sequence>
<dbReference type="PROSITE" id="PS50089">
    <property type="entry name" value="ZF_RING_2"/>
    <property type="match status" value="1"/>
</dbReference>
<evidence type="ECO:0000313" key="8">
    <source>
        <dbReference type="WBParaSite" id="Gr19_v10_g10870.t1"/>
    </source>
</evidence>
<evidence type="ECO:0000259" key="6">
    <source>
        <dbReference type="PROSITE" id="PS50089"/>
    </source>
</evidence>
<feature type="compositionally biased region" description="Polar residues" evidence="5">
    <location>
        <begin position="174"/>
        <end position="184"/>
    </location>
</feature>
<dbReference type="SUPFAM" id="SSF57850">
    <property type="entry name" value="RING/U-box"/>
    <property type="match status" value="1"/>
</dbReference>
<feature type="domain" description="RING-type" evidence="6">
    <location>
        <begin position="67"/>
        <end position="111"/>
    </location>
</feature>
<feature type="compositionally biased region" description="Low complexity" evidence="5">
    <location>
        <begin position="126"/>
        <end position="139"/>
    </location>
</feature>